<dbReference type="Pfam" id="PF17254">
    <property type="entry name" value="DUF5321"/>
    <property type="match status" value="1"/>
</dbReference>
<keyword evidence="2" id="KW-0472">Membrane</keyword>
<dbReference type="OrthoDB" id="2253354at2759"/>
<feature type="compositionally biased region" description="Basic and acidic residues" evidence="1">
    <location>
        <begin position="167"/>
        <end position="179"/>
    </location>
</feature>
<keyword evidence="2" id="KW-1133">Transmembrane helix</keyword>
<accession>A0A167Y1V0</accession>
<name>A0A167Y1V0_9HYPO</name>
<protein>
    <submittedName>
        <fullName evidence="3">Uncharacterized protein</fullName>
    </submittedName>
</protein>
<evidence type="ECO:0000256" key="1">
    <source>
        <dbReference type="SAM" id="MobiDB-lite"/>
    </source>
</evidence>
<evidence type="ECO:0000313" key="3">
    <source>
        <dbReference type="EMBL" id="OAA65724.1"/>
    </source>
</evidence>
<reference evidence="3 4" key="1">
    <citation type="journal article" date="2016" name="Genome Biol. Evol.">
        <title>Divergent and convergent evolution of fungal pathogenicity.</title>
        <authorList>
            <person name="Shang Y."/>
            <person name="Xiao G."/>
            <person name="Zheng P."/>
            <person name="Cen K."/>
            <person name="Zhan S."/>
            <person name="Wang C."/>
        </authorList>
    </citation>
    <scope>NUCLEOTIDE SEQUENCE [LARGE SCALE GENOMIC DNA]</scope>
    <source>
        <strain evidence="3 4">RCEF 264</strain>
    </source>
</reference>
<evidence type="ECO:0000256" key="2">
    <source>
        <dbReference type="SAM" id="Phobius"/>
    </source>
</evidence>
<organism evidence="3 4">
    <name type="scientific">Niveomyces insectorum RCEF 264</name>
    <dbReference type="NCBI Taxonomy" id="1081102"/>
    <lineage>
        <taxon>Eukaryota</taxon>
        <taxon>Fungi</taxon>
        <taxon>Dikarya</taxon>
        <taxon>Ascomycota</taxon>
        <taxon>Pezizomycotina</taxon>
        <taxon>Sordariomycetes</taxon>
        <taxon>Hypocreomycetidae</taxon>
        <taxon>Hypocreales</taxon>
        <taxon>Cordycipitaceae</taxon>
        <taxon>Niveomyces</taxon>
    </lineage>
</organism>
<dbReference type="InterPro" id="IPR035213">
    <property type="entry name" value="DUF5321"/>
</dbReference>
<gene>
    <name evidence="3" type="ORF">SPI_02511</name>
</gene>
<proteinExistence type="predicted"/>
<dbReference type="AlphaFoldDB" id="A0A167Y1V0"/>
<keyword evidence="4" id="KW-1185">Reference proteome</keyword>
<keyword evidence="2" id="KW-0812">Transmembrane</keyword>
<feature type="transmembrane region" description="Helical" evidence="2">
    <location>
        <begin position="88"/>
        <end position="108"/>
    </location>
</feature>
<feature type="region of interest" description="Disordered" evidence="1">
    <location>
        <begin position="167"/>
        <end position="215"/>
    </location>
</feature>
<sequence>MTAAGLRRLHVASLRGGSSVFARQRAPPRATTINLEANHQARAASSLPTVAQPSFWKSMIPKPLRQSPGGRPAPTAAVAAKSKEWNPATFYIFIFLFIGSMSIQMISLKKDFETYMRKSETKIGLLREVVERLQRGEDVDVERVLGTGDPEKEVEWEDVLKEIERDEVSRTPKRQDRRATATTAAAAAPNKTTPEPTVSADPSPAVKVASTSSFY</sequence>
<comment type="caution">
    <text evidence="3">The sequence shown here is derived from an EMBL/GenBank/DDBJ whole genome shotgun (WGS) entry which is preliminary data.</text>
</comment>
<dbReference type="Proteomes" id="UP000076874">
    <property type="component" value="Unassembled WGS sequence"/>
</dbReference>
<dbReference type="EMBL" id="AZHD01000003">
    <property type="protein sequence ID" value="OAA65724.1"/>
    <property type="molecule type" value="Genomic_DNA"/>
</dbReference>
<evidence type="ECO:0000313" key="4">
    <source>
        <dbReference type="Proteomes" id="UP000076874"/>
    </source>
</evidence>